<keyword evidence="1" id="KW-0472">Membrane</keyword>
<reference evidence="2 3" key="1">
    <citation type="submission" date="2014-04" db="EMBL/GenBank/DDBJ databases">
        <authorList>
            <consortium name="DOE Joint Genome Institute"/>
            <person name="Kuo A."/>
            <person name="Kohler A."/>
            <person name="Nagy L.G."/>
            <person name="Floudas D."/>
            <person name="Copeland A."/>
            <person name="Barry K.W."/>
            <person name="Cichocki N."/>
            <person name="Veneault-Fourrey C."/>
            <person name="LaButti K."/>
            <person name="Lindquist E.A."/>
            <person name="Lipzen A."/>
            <person name="Lundell T."/>
            <person name="Morin E."/>
            <person name="Murat C."/>
            <person name="Sun H."/>
            <person name="Tunlid A."/>
            <person name="Henrissat B."/>
            <person name="Grigoriev I.V."/>
            <person name="Hibbett D.S."/>
            <person name="Martin F."/>
            <person name="Nordberg H.P."/>
            <person name="Cantor M.N."/>
            <person name="Hua S.X."/>
        </authorList>
    </citation>
    <scope>NUCLEOTIDE SEQUENCE [LARGE SCALE GENOMIC DNA]</scope>
    <source>
        <strain evidence="2 3">LaAM-08-1</strain>
    </source>
</reference>
<dbReference type="EMBL" id="KN838580">
    <property type="protein sequence ID" value="KIK03415.1"/>
    <property type="molecule type" value="Genomic_DNA"/>
</dbReference>
<sequence>MFALVGTEALRKSVLWRNSWPLSLALVSLIVSLFTLLCSSYIRALFPKPQSTLETNCLHFQRMKVPSVNGEALWSSQVDKSGITGIHCTDFYGVSLYR</sequence>
<dbReference type="Proteomes" id="UP000054477">
    <property type="component" value="Unassembled WGS sequence"/>
</dbReference>
<feature type="transmembrane region" description="Helical" evidence="1">
    <location>
        <begin position="20"/>
        <end position="42"/>
    </location>
</feature>
<evidence type="ECO:0000313" key="2">
    <source>
        <dbReference type="EMBL" id="KIK03415.1"/>
    </source>
</evidence>
<name>A0A0C9WVE5_9AGAR</name>
<dbReference type="HOGENOM" id="CLU_2333927_0_0_1"/>
<gene>
    <name evidence="2" type="ORF">K443DRAFT_476333</name>
</gene>
<organism evidence="2 3">
    <name type="scientific">Laccaria amethystina LaAM-08-1</name>
    <dbReference type="NCBI Taxonomy" id="1095629"/>
    <lineage>
        <taxon>Eukaryota</taxon>
        <taxon>Fungi</taxon>
        <taxon>Dikarya</taxon>
        <taxon>Basidiomycota</taxon>
        <taxon>Agaricomycotina</taxon>
        <taxon>Agaricomycetes</taxon>
        <taxon>Agaricomycetidae</taxon>
        <taxon>Agaricales</taxon>
        <taxon>Agaricineae</taxon>
        <taxon>Hydnangiaceae</taxon>
        <taxon>Laccaria</taxon>
    </lineage>
</organism>
<keyword evidence="1" id="KW-1133">Transmembrane helix</keyword>
<evidence type="ECO:0000313" key="3">
    <source>
        <dbReference type="Proteomes" id="UP000054477"/>
    </source>
</evidence>
<proteinExistence type="predicted"/>
<protein>
    <submittedName>
        <fullName evidence="2">Uncharacterized protein</fullName>
    </submittedName>
</protein>
<keyword evidence="3" id="KW-1185">Reference proteome</keyword>
<accession>A0A0C9WVE5</accession>
<keyword evidence="1" id="KW-0812">Transmembrane</keyword>
<dbReference type="AlphaFoldDB" id="A0A0C9WVE5"/>
<evidence type="ECO:0000256" key="1">
    <source>
        <dbReference type="SAM" id="Phobius"/>
    </source>
</evidence>
<reference evidence="3" key="2">
    <citation type="submission" date="2015-01" db="EMBL/GenBank/DDBJ databases">
        <title>Evolutionary Origins and Diversification of the Mycorrhizal Mutualists.</title>
        <authorList>
            <consortium name="DOE Joint Genome Institute"/>
            <consortium name="Mycorrhizal Genomics Consortium"/>
            <person name="Kohler A."/>
            <person name="Kuo A."/>
            <person name="Nagy L.G."/>
            <person name="Floudas D."/>
            <person name="Copeland A."/>
            <person name="Barry K.W."/>
            <person name="Cichocki N."/>
            <person name="Veneault-Fourrey C."/>
            <person name="LaButti K."/>
            <person name="Lindquist E.A."/>
            <person name="Lipzen A."/>
            <person name="Lundell T."/>
            <person name="Morin E."/>
            <person name="Murat C."/>
            <person name="Riley R."/>
            <person name="Ohm R."/>
            <person name="Sun H."/>
            <person name="Tunlid A."/>
            <person name="Henrissat B."/>
            <person name="Grigoriev I.V."/>
            <person name="Hibbett D.S."/>
            <person name="Martin F."/>
        </authorList>
    </citation>
    <scope>NUCLEOTIDE SEQUENCE [LARGE SCALE GENOMIC DNA]</scope>
    <source>
        <strain evidence="3">LaAM-08-1</strain>
    </source>
</reference>